<protein>
    <recommendedName>
        <fullName evidence="3">STAS/SEC14 domain-containing protein</fullName>
    </recommendedName>
</protein>
<name>A0A081C8M0_VECG1</name>
<dbReference type="HOGENOM" id="CLU_151934_0_0_0"/>
<sequence length="131" mass="14892">MQTIANTPNYMLAVDPSKNRIYWTPNGLWDKTMSAPELVGNWEKARQRVLSGFTILVDARQIKTLSAEWADTFEQIQELMVTSGLMASAEVLPEDAITKMQAKRVARQSGMRREVFASVEEAEKWLNSLRT</sequence>
<organism evidence="1">
    <name type="scientific">Vecturithrix granuli</name>
    <dbReference type="NCBI Taxonomy" id="1499967"/>
    <lineage>
        <taxon>Bacteria</taxon>
        <taxon>Candidatus Moduliflexota</taxon>
        <taxon>Candidatus Vecturitrichia</taxon>
        <taxon>Candidatus Vecturitrichales</taxon>
        <taxon>Candidatus Vecturitrichaceae</taxon>
        <taxon>Candidatus Vecturithrix</taxon>
    </lineage>
</organism>
<evidence type="ECO:0000313" key="1">
    <source>
        <dbReference type="EMBL" id="GAK60925.1"/>
    </source>
</evidence>
<keyword evidence="2" id="KW-1185">Reference proteome</keyword>
<proteinExistence type="predicted"/>
<reference evidence="1" key="1">
    <citation type="journal article" date="2015" name="PeerJ">
        <title>First genomic representation of candidate bacterial phylum KSB3 points to enhanced environmental sensing as a trigger of wastewater bulking.</title>
        <authorList>
            <person name="Sekiguchi Y."/>
            <person name="Ohashi A."/>
            <person name="Parks D.H."/>
            <person name="Yamauchi T."/>
            <person name="Tyson G.W."/>
            <person name="Hugenholtz P."/>
        </authorList>
    </citation>
    <scope>NUCLEOTIDE SEQUENCE [LARGE SCALE GENOMIC DNA]</scope>
</reference>
<evidence type="ECO:0000313" key="2">
    <source>
        <dbReference type="Proteomes" id="UP000030661"/>
    </source>
</evidence>
<dbReference type="eggNOG" id="ENOG5033D57">
    <property type="taxonomic scope" value="Bacteria"/>
</dbReference>
<dbReference type="EMBL" id="DF820475">
    <property type="protein sequence ID" value="GAK60925.1"/>
    <property type="molecule type" value="Genomic_DNA"/>
</dbReference>
<dbReference type="Proteomes" id="UP000030661">
    <property type="component" value="Unassembled WGS sequence"/>
</dbReference>
<evidence type="ECO:0008006" key="3">
    <source>
        <dbReference type="Google" id="ProtNLM"/>
    </source>
</evidence>
<gene>
    <name evidence="1" type="ORF">U27_00823</name>
</gene>
<dbReference type="AlphaFoldDB" id="A0A081C8M0"/>
<accession>A0A081C8M0</accession>